<dbReference type="Proteomes" id="UP000076770">
    <property type="component" value="Chromosome i"/>
</dbReference>
<sequence>MAWSNPASISAVAWFVWAVMLKGFVCFGGVMGALKYVAIGVVVFATTVFYYYRHRVPVQYVGSPSGYEAFVPNGQAINYNGHTDPVVI</sequence>
<feature type="transmembrane region" description="Helical" evidence="1">
    <location>
        <begin position="36"/>
        <end position="52"/>
    </location>
</feature>
<name>A0A157T346_SACSO</name>
<dbReference type="PATRIC" id="fig|2287.9.peg.2219"/>
<keyword evidence="1" id="KW-1133">Transmembrane helix</keyword>
<dbReference type="AlphaFoldDB" id="A0A157T346"/>
<evidence type="ECO:0000256" key="1">
    <source>
        <dbReference type="SAM" id="Phobius"/>
    </source>
</evidence>
<organism evidence="2 3">
    <name type="scientific">Saccharolobus solfataricus</name>
    <name type="common">Sulfolobus solfataricus</name>
    <dbReference type="NCBI Taxonomy" id="2287"/>
    <lineage>
        <taxon>Archaea</taxon>
        <taxon>Thermoproteota</taxon>
        <taxon>Thermoprotei</taxon>
        <taxon>Sulfolobales</taxon>
        <taxon>Sulfolobaceae</taxon>
        <taxon>Saccharolobus</taxon>
    </lineage>
</organism>
<proteinExistence type="predicted"/>
<evidence type="ECO:0000313" key="2">
    <source>
        <dbReference type="EMBL" id="SAI85669.1"/>
    </source>
</evidence>
<evidence type="ECO:0000313" key="3">
    <source>
        <dbReference type="Proteomes" id="UP000076770"/>
    </source>
</evidence>
<keyword evidence="1" id="KW-0812">Transmembrane</keyword>
<dbReference type="EMBL" id="LT549890">
    <property type="protein sequence ID" value="SAI85669.1"/>
    <property type="molecule type" value="Genomic_DNA"/>
</dbReference>
<accession>A0A157T346</accession>
<keyword evidence="1" id="KW-0472">Membrane</keyword>
<gene>
    <name evidence="2" type="ORF">SSOP1_2115</name>
</gene>
<reference evidence="3" key="1">
    <citation type="submission" date="2016-04" db="EMBL/GenBank/DDBJ databases">
        <authorList>
            <person name="Shah S.A."/>
            <person name="Garrett R.A."/>
        </authorList>
    </citation>
    <scope>NUCLEOTIDE SEQUENCE [LARGE SCALE GENOMIC DNA]</scope>
    <source>
        <strain evidence="3">ATCC 35091 / DSM 1616 / JCM 8930 / NBRC 15331 / P1</strain>
    </source>
</reference>
<protein>
    <submittedName>
        <fullName evidence="2">Uncharacterized protein</fullName>
    </submittedName>
</protein>